<organism evidence="2 3">
    <name type="scientific">Tritrichomonas musculus</name>
    <dbReference type="NCBI Taxonomy" id="1915356"/>
    <lineage>
        <taxon>Eukaryota</taxon>
        <taxon>Metamonada</taxon>
        <taxon>Parabasalia</taxon>
        <taxon>Tritrichomonadida</taxon>
        <taxon>Tritrichomonadidae</taxon>
        <taxon>Tritrichomonas</taxon>
    </lineage>
</organism>
<keyword evidence="1" id="KW-0812">Transmembrane</keyword>
<keyword evidence="1" id="KW-1133">Transmembrane helix</keyword>
<protein>
    <submittedName>
        <fullName evidence="2">Uncharacterized protein</fullName>
    </submittedName>
</protein>
<feature type="transmembrane region" description="Helical" evidence="1">
    <location>
        <begin position="276"/>
        <end position="297"/>
    </location>
</feature>
<evidence type="ECO:0000313" key="3">
    <source>
        <dbReference type="Proteomes" id="UP001470230"/>
    </source>
</evidence>
<accession>A0ABR2J3G9</accession>
<name>A0ABR2J3G9_9EUKA</name>
<feature type="transmembrane region" description="Helical" evidence="1">
    <location>
        <begin position="182"/>
        <end position="203"/>
    </location>
</feature>
<dbReference type="EMBL" id="JAPFFF010000013">
    <property type="protein sequence ID" value="KAK8872192.1"/>
    <property type="molecule type" value="Genomic_DNA"/>
</dbReference>
<feature type="transmembrane region" description="Helical" evidence="1">
    <location>
        <begin position="253"/>
        <end position="270"/>
    </location>
</feature>
<evidence type="ECO:0000256" key="1">
    <source>
        <dbReference type="SAM" id="Phobius"/>
    </source>
</evidence>
<proteinExistence type="predicted"/>
<keyword evidence="1" id="KW-0472">Membrane</keyword>
<comment type="caution">
    <text evidence="2">The sequence shown here is derived from an EMBL/GenBank/DDBJ whole genome shotgun (WGS) entry which is preliminary data.</text>
</comment>
<sequence>MLAVAYGRAFLSLLIMHGQKLNIFDIIHFGYELENDTNHFFFDNSIPFDELAVMYVNEARTQYSELMAAIFELPLRRYDTSTLTSLYFESSIRSNLCYFDKVIDHVNWAMGQTLNFGILSFAILAEDDEIENWHHNNSYWCHDLTTIPEVQRMFSVIQDALMDDLSKSSEAATNQINLQMALIGPLFFIIFLVPFPIILLFYAKDIDHLIAKMLSTDDEYIEQASKNISLSNLNENNSEVIQNHSKNKINWKVVFYSIFALFIFCLFILTEDLILYFTYLLNINVGYYGSWLCNFALLRSNLNDILIDVINPVFLVSYNKSYITNLDLKNRINSLSLKL</sequence>
<dbReference type="Proteomes" id="UP001470230">
    <property type="component" value="Unassembled WGS sequence"/>
</dbReference>
<evidence type="ECO:0000313" key="2">
    <source>
        <dbReference type="EMBL" id="KAK8872192.1"/>
    </source>
</evidence>
<gene>
    <name evidence="2" type="ORF">M9Y10_007956</name>
</gene>
<keyword evidence="3" id="KW-1185">Reference proteome</keyword>
<reference evidence="2 3" key="1">
    <citation type="submission" date="2024-04" db="EMBL/GenBank/DDBJ databases">
        <title>Tritrichomonas musculus Genome.</title>
        <authorList>
            <person name="Alves-Ferreira E."/>
            <person name="Grigg M."/>
            <person name="Lorenzi H."/>
            <person name="Galac M."/>
        </authorList>
    </citation>
    <scope>NUCLEOTIDE SEQUENCE [LARGE SCALE GENOMIC DNA]</scope>
    <source>
        <strain evidence="2 3">EAF2021</strain>
    </source>
</reference>